<dbReference type="AlphaFoldDB" id="A0A2X2W891"/>
<dbReference type="InterPro" id="IPR055346">
    <property type="entry name" value="Fe-S_cluster_assembly_SufBD"/>
</dbReference>
<accession>A0A2X2W891</accession>
<evidence type="ECO:0000313" key="3">
    <source>
        <dbReference type="Proteomes" id="UP000251584"/>
    </source>
</evidence>
<dbReference type="Proteomes" id="UP000251584">
    <property type="component" value="Unassembled WGS sequence"/>
</dbReference>
<gene>
    <name evidence="2" type="primary">sufD_2</name>
    <name evidence="2" type="ORF">NCTC10786_04609</name>
</gene>
<dbReference type="Pfam" id="PF01458">
    <property type="entry name" value="SUFBD_core"/>
    <property type="match status" value="1"/>
</dbReference>
<dbReference type="EMBL" id="UAVY01000008">
    <property type="protein sequence ID" value="SQB39532.1"/>
    <property type="molecule type" value="Genomic_DNA"/>
</dbReference>
<dbReference type="GO" id="GO:0016226">
    <property type="term" value="P:iron-sulfur cluster assembly"/>
    <property type="evidence" value="ECO:0007669"/>
    <property type="project" value="InterPro"/>
</dbReference>
<feature type="domain" description="SUF system FeS cluster assembly SufBD core" evidence="1">
    <location>
        <begin position="8"/>
        <end position="112"/>
    </location>
</feature>
<dbReference type="PANTHER" id="PTHR43575">
    <property type="entry name" value="PROTEIN ABCI7, CHLOROPLASTIC"/>
    <property type="match status" value="1"/>
</dbReference>
<sequence length="142" mass="15605">MIPVRGLEHNKGYCNSRQLHKTIVSDKGRAVFNGLINVAQHAIKTDGQMTNNNLLLGKLAEVDTKPQLEIYADDVKCSHGATVGRIDDEQMFYLRSRGIGEQDARQMILYAFAAELTEALGDDALKQQVLARIGLRLPGGIA</sequence>
<reference evidence="2 3" key="1">
    <citation type="submission" date="2018-06" db="EMBL/GenBank/DDBJ databases">
        <authorList>
            <consortium name="Pathogen Informatics"/>
            <person name="Doyle S."/>
        </authorList>
    </citation>
    <scope>NUCLEOTIDE SEQUENCE [LARGE SCALE GENOMIC DNA]</scope>
    <source>
        <strain evidence="2 3">NCTC10786</strain>
    </source>
</reference>
<dbReference type="SUPFAM" id="SSF101960">
    <property type="entry name" value="Stabilizer of iron transporter SufD"/>
    <property type="match status" value="1"/>
</dbReference>
<dbReference type="InterPro" id="IPR000825">
    <property type="entry name" value="SUF_FeS_clus_asmbl_SufBD_core"/>
</dbReference>
<dbReference type="PANTHER" id="PTHR43575:SF1">
    <property type="entry name" value="PROTEIN ABCI7, CHLOROPLASTIC"/>
    <property type="match status" value="1"/>
</dbReference>
<organism evidence="2 3">
    <name type="scientific">Citrobacter koseri</name>
    <name type="common">Citrobacter diversus</name>
    <dbReference type="NCBI Taxonomy" id="545"/>
    <lineage>
        <taxon>Bacteria</taxon>
        <taxon>Pseudomonadati</taxon>
        <taxon>Pseudomonadota</taxon>
        <taxon>Gammaproteobacteria</taxon>
        <taxon>Enterobacterales</taxon>
        <taxon>Enterobacteriaceae</taxon>
        <taxon>Citrobacter</taxon>
    </lineage>
</organism>
<dbReference type="InterPro" id="IPR037284">
    <property type="entry name" value="SUF_FeS_clus_asmbl_SufBD_sf"/>
</dbReference>
<proteinExistence type="predicted"/>
<evidence type="ECO:0000313" key="2">
    <source>
        <dbReference type="EMBL" id="SQB39532.1"/>
    </source>
</evidence>
<protein>
    <submittedName>
        <fullName evidence="2">Cysteine desulfurase activator complex subunit SufD</fullName>
    </submittedName>
</protein>
<evidence type="ECO:0000259" key="1">
    <source>
        <dbReference type="Pfam" id="PF01458"/>
    </source>
</evidence>
<name>A0A2X2W891_CITKO</name>